<organism evidence="2 3">
    <name type="scientific">Serendipita indica (strain DSM 11827)</name>
    <name type="common">Root endophyte fungus</name>
    <name type="synonym">Piriformospora indica</name>
    <dbReference type="NCBI Taxonomy" id="1109443"/>
    <lineage>
        <taxon>Eukaryota</taxon>
        <taxon>Fungi</taxon>
        <taxon>Dikarya</taxon>
        <taxon>Basidiomycota</taxon>
        <taxon>Agaricomycotina</taxon>
        <taxon>Agaricomycetes</taxon>
        <taxon>Sebacinales</taxon>
        <taxon>Serendipitaceae</taxon>
        <taxon>Serendipita</taxon>
    </lineage>
</organism>
<sequence length="148" mass="15874">MGSGNPEASTGYIDEDLKVELQITQANLNACVFLGHAEVLARFKATIEAQEHVRWLSVEQVTKGNPLDGEKVIRGSTTLTKPIHVRIPTPSGPLNSLPIPMPATNSPSSVGEAPKRASGLKRPSGDLQNSGNSRGSDHKSAKRQKRED</sequence>
<dbReference type="AlphaFoldDB" id="G4TWY4"/>
<dbReference type="EMBL" id="CAFZ01000529">
    <property type="protein sequence ID" value="CCA75827.1"/>
    <property type="molecule type" value="Genomic_DNA"/>
</dbReference>
<keyword evidence="3" id="KW-1185">Reference proteome</keyword>
<protein>
    <submittedName>
        <fullName evidence="2">Uncharacterized protein</fullName>
    </submittedName>
</protein>
<dbReference type="HOGENOM" id="CLU_1759527_0_0_1"/>
<reference evidence="2 3" key="1">
    <citation type="journal article" date="2011" name="PLoS Pathog.">
        <title>Endophytic Life Strategies Decoded by Genome and Transcriptome Analyses of the Mutualistic Root Symbiont Piriformospora indica.</title>
        <authorList>
            <person name="Zuccaro A."/>
            <person name="Lahrmann U."/>
            <person name="Guldener U."/>
            <person name="Langen G."/>
            <person name="Pfiffi S."/>
            <person name="Biedenkopf D."/>
            <person name="Wong P."/>
            <person name="Samans B."/>
            <person name="Grimm C."/>
            <person name="Basiewicz M."/>
            <person name="Murat C."/>
            <person name="Martin F."/>
            <person name="Kogel K.H."/>
        </authorList>
    </citation>
    <scope>NUCLEOTIDE SEQUENCE [LARGE SCALE GENOMIC DNA]</scope>
    <source>
        <strain evidence="2 3">DSM 11827</strain>
    </source>
</reference>
<dbReference type="InParanoid" id="G4TWY4"/>
<gene>
    <name evidence="2" type="ORF">PIIN_09815</name>
</gene>
<dbReference type="Proteomes" id="UP000007148">
    <property type="component" value="Unassembled WGS sequence"/>
</dbReference>
<accession>G4TWY4</accession>
<name>G4TWY4_SERID</name>
<proteinExistence type="predicted"/>
<evidence type="ECO:0000313" key="3">
    <source>
        <dbReference type="Proteomes" id="UP000007148"/>
    </source>
</evidence>
<comment type="caution">
    <text evidence="2">The sequence shown here is derived from an EMBL/GenBank/DDBJ whole genome shotgun (WGS) entry which is preliminary data.</text>
</comment>
<evidence type="ECO:0000256" key="1">
    <source>
        <dbReference type="SAM" id="MobiDB-lite"/>
    </source>
</evidence>
<feature type="compositionally biased region" description="Basic and acidic residues" evidence="1">
    <location>
        <begin position="135"/>
        <end position="148"/>
    </location>
</feature>
<feature type="region of interest" description="Disordered" evidence="1">
    <location>
        <begin position="83"/>
        <end position="148"/>
    </location>
</feature>
<evidence type="ECO:0000313" key="2">
    <source>
        <dbReference type="EMBL" id="CCA75827.1"/>
    </source>
</evidence>